<dbReference type="EnsemblPlants" id="LPERR03G19930.2">
    <property type="protein sequence ID" value="LPERR03G19930.2"/>
    <property type="gene ID" value="LPERR03G19930"/>
</dbReference>
<dbReference type="Proteomes" id="UP000032180">
    <property type="component" value="Chromosome 3"/>
</dbReference>
<keyword evidence="1 3" id="KW-0479">Metal-binding</keyword>
<feature type="domain" description="Fe2OG dioxygenase" evidence="4">
    <location>
        <begin position="48"/>
        <end position="153"/>
    </location>
</feature>
<reference evidence="6" key="2">
    <citation type="submission" date="2013-12" db="EMBL/GenBank/DDBJ databases">
        <authorList>
            <person name="Yu Y."/>
            <person name="Lee S."/>
            <person name="de Baynast K."/>
            <person name="Wissotski M."/>
            <person name="Liu L."/>
            <person name="Talag J."/>
            <person name="Goicoechea J."/>
            <person name="Angelova A."/>
            <person name="Jetty R."/>
            <person name="Kudrna D."/>
            <person name="Golser W."/>
            <person name="Rivera L."/>
            <person name="Zhang J."/>
            <person name="Wing R."/>
        </authorList>
    </citation>
    <scope>NUCLEOTIDE SEQUENCE</scope>
</reference>
<reference evidence="5" key="3">
    <citation type="submission" date="2015-04" db="UniProtKB">
        <authorList>
            <consortium name="EnsemblPlants"/>
        </authorList>
    </citation>
    <scope>IDENTIFICATION</scope>
</reference>
<protein>
    <recommendedName>
        <fullName evidence="4">Fe2OG dioxygenase domain-containing protein</fullName>
    </recommendedName>
</protein>
<dbReference type="InterPro" id="IPR050295">
    <property type="entry name" value="Plant_2OG-oxidoreductases"/>
</dbReference>
<evidence type="ECO:0000313" key="5">
    <source>
        <dbReference type="EnsemblPlants" id="LPERR03G19930.2"/>
    </source>
</evidence>
<keyword evidence="3" id="KW-0560">Oxidoreductase</keyword>
<evidence type="ECO:0000256" key="2">
    <source>
        <dbReference type="ARBA" id="ARBA00023004"/>
    </source>
</evidence>
<dbReference type="GO" id="GO:0046872">
    <property type="term" value="F:metal ion binding"/>
    <property type="evidence" value="ECO:0007669"/>
    <property type="project" value="UniProtKB-KW"/>
</dbReference>
<keyword evidence="2 3" id="KW-0408">Iron</keyword>
<dbReference type="SUPFAM" id="SSF51197">
    <property type="entry name" value="Clavaminate synthase-like"/>
    <property type="match status" value="1"/>
</dbReference>
<dbReference type="Gramene" id="LPERR03G19930.2">
    <property type="protein sequence ID" value="LPERR03G19930.2"/>
    <property type="gene ID" value="LPERR03G19930"/>
</dbReference>
<proteinExistence type="inferred from homology"/>
<sequence>MKPNICIDSDALDRYSVETTNLEMRILRFMAADLGIEQGLLLGAFRGERQSASIHQYPPCRHADKVIGITPHTDGLALTILLQVDDTPGLQISRDDGGGRTWFPVRPRPGTFVVNVGDMLEVLTNGMYRSVEHRVVITDAEKCRTTIGMFHEACVDGMVRSIPELLGGAEARYKSTNRIEFARSLKIWIILNLGIRPSGPKFTLPGAGA</sequence>
<dbReference type="PANTHER" id="PTHR47991">
    <property type="entry name" value="OXOGLUTARATE/IRON-DEPENDENT DIOXYGENASE"/>
    <property type="match status" value="1"/>
</dbReference>
<dbReference type="PROSITE" id="PS51471">
    <property type="entry name" value="FE2OG_OXY"/>
    <property type="match status" value="1"/>
</dbReference>
<organism evidence="5 6">
    <name type="scientific">Leersia perrieri</name>
    <dbReference type="NCBI Taxonomy" id="77586"/>
    <lineage>
        <taxon>Eukaryota</taxon>
        <taxon>Viridiplantae</taxon>
        <taxon>Streptophyta</taxon>
        <taxon>Embryophyta</taxon>
        <taxon>Tracheophyta</taxon>
        <taxon>Spermatophyta</taxon>
        <taxon>Magnoliopsida</taxon>
        <taxon>Liliopsida</taxon>
        <taxon>Poales</taxon>
        <taxon>Poaceae</taxon>
        <taxon>BOP clade</taxon>
        <taxon>Oryzoideae</taxon>
        <taxon>Oryzeae</taxon>
        <taxon>Oryzinae</taxon>
        <taxon>Leersia</taxon>
    </lineage>
</organism>
<name>A0A0D9VVT4_9ORYZ</name>
<keyword evidence="6" id="KW-1185">Reference proteome</keyword>
<dbReference type="HOGENOM" id="CLU_010119_8_2_1"/>
<dbReference type="GO" id="GO:0016491">
    <property type="term" value="F:oxidoreductase activity"/>
    <property type="evidence" value="ECO:0007669"/>
    <property type="project" value="UniProtKB-KW"/>
</dbReference>
<comment type="similarity">
    <text evidence="3">Belongs to the iron/ascorbate-dependent oxidoreductase family.</text>
</comment>
<evidence type="ECO:0000313" key="6">
    <source>
        <dbReference type="Proteomes" id="UP000032180"/>
    </source>
</evidence>
<dbReference type="InterPro" id="IPR005123">
    <property type="entry name" value="Oxoglu/Fe-dep_dioxygenase_dom"/>
</dbReference>
<dbReference type="InterPro" id="IPR044861">
    <property type="entry name" value="IPNS-like_FE2OG_OXY"/>
</dbReference>
<dbReference type="InterPro" id="IPR027443">
    <property type="entry name" value="IPNS-like_sf"/>
</dbReference>
<dbReference type="AlphaFoldDB" id="A0A0D9VVT4"/>
<reference evidence="5 6" key="1">
    <citation type="submission" date="2012-08" db="EMBL/GenBank/DDBJ databases">
        <title>Oryza genome evolution.</title>
        <authorList>
            <person name="Wing R.A."/>
        </authorList>
    </citation>
    <scope>NUCLEOTIDE SEQUENCE</scope>
</reference>
<accession>A0A0D9VVT4</accession>
<dbReference type="Pfam" id="PF03171">
    <property type="entry name" value="2OG-FeII_Oxy"/>
    <property type="match status" value="1"/>
</dbReference>
<evidence type="ECO:0000256" key="3">
    <source>
        <dbReference type="RuleBase" id="RU003682"/>
    </source>
</evidence>
<dbReference type="Gene3D" id="2.60.120.330">
    <property type="entry name" value="B-lactam Antibiotic, Isopenicillin N Synthase, Chain"/>
    <property type="match status" value="1"/>
</dbReference>
<evidence type="ECO:0000259" key="4">
    <source>
        <dbReference type="PROSITE" id="PS51471"/>
    </source>
</evidence>
<evidence type="ECO:0000256" key="1">
    <source>
        <dbReference type="ARBA" id="ARBA00022723"/>
    </source>
</evidence>